<evidence type="ECO:0000256" key="1">
    <source>
        <dbReference type="SAM" id="MobiDB-lite"/>
    </source>
</evidence>
<feature type="compositionally biased region" description="Polar residues" evidence="1">
    <location>
        <begin position="312"/>
        <end position="325"/>
    </location>
</feature>
<name>A0A420J9D6_9PEZI</name>
<dbReference type="Proteomes" id="UP000285326">
    <property type="component" value="Unassembled WGS sequence"/>
</dbReference>
<reference evidence="2 3" key="1">
    <citation type="journal article" date="2018" name="BMC Genomics">
        <title>Comparative genome analyses reveal sequence features reflecting distinct modes of host-adaptation between dicot and monocot powdery mildew.</title>
        <authorList>
            <person name="Wu Y."/>
            <person name="Ma X."/>
            <person name="Pan Z."/>
            <person name="Kale S.D."/>
            <person name="Song Y."/>
            <person name="King H."/>
            <person name="Zhang Q."/>
            <person name="Presley C."/>
            <person name="Deng X."/>
            <person name="Wei C.I."/>
            <person name="Xiao S."/>
        </authorList>
    </citation>
    <scope>NUCLEOTIDE SEQUENCE [LARGE SCALE GENOMIC DNA]</scope>
    <source>
        <strain evidence="2">UMSG1</strain>
    </source>
</reference>
<evidence type="ECO:0000313" key="3">
    <source>
        <dbReference type="Proteomes" id="UP000285326"/>
    </source>
</evidence>
<accession>A0A420J9D6</accession>
<proteinExistence type="predicted"/>
<organism evidence="2 3">
    <name type="scientific">Golovinomyces cichoracearum</name>
    <dbReference type="NCBI Taxonomy" id="62708"/>
    <lineage>
        <taxon>Eukaryota</taxon>
        <taxon>Fungi</taxon>
        <taxon>Dikarya</taxon>
        <taxon>Ascomycota</taxon>
        <taxon>Pezizomycotina</taxon>
        <taxon>Leotiomycetes</taxon>
        <taxon>Erysiphales</taxon>
        <taxon>Erysiphaceae</taxon>
        <taxon>Golovinomyces</taxon>
    </lineage>
</organism>
<feature type="region of interest" description="Disordered" evidence="1">
    <location>
        <begin position="307"/>
        <end position="337"/>
    </location>
</feature>
<protein>
    <submittedName>
        <fullName evidence="2">Integrase and RNaseH domain-containing protein</fullName>
    </submittedName>
</protein>
<gene>
    <name evidence="2" type="ORF">GcM1_159002</name>
</gene>
<dbReference type="AlphaFoldDB" id="A0A420J9D6"/>
<sequence>DKAVANVKNIVRPNIEDQRAVANHVSYKEESGRNTDEIYNEFINQVLKKKINADSERDPDLNYLAQYDNPKDPTTARQLSELIKIYFDESKKFSGDLFDILDTKLRIFFDQCRNVGLPGEHLTSAYSLMLKGKAADYYYAYLSERNYDFVSLIQATKDHFETKHNRQEYLSLWRETTFLHIINKNSYKDRNDCLEILFNTLSRIQQGLCLVYLEKHRLRDQVLDACRGIPECKMTLMKLSPTYEGVCADLRSAISNETKCSETLQFLNSNEYNINANGHSNGNHRNDGNNHKDNEVNWTDRTYCGHGKDNNNFRQNTRGSYQNNSRRYRPESYENNQNQRQKKFFTCQKVGCWSIRHLPEERKQAATKWQHTAISCISKDSNKDGRQSV</sequence>
<dbReference type="EMBL" id="MCBS01015988">
    <property type="protein sequence ID" value="RKF83410.1"/>
    <property type="molecule type" value="Genomic_DNA"/>
</dbReference>
<feature type="non-terminal residue" evidence="2">
    <location>
        <position position="1"/>
    </location>
</feature>
<comment type="caution">
    <text evidence="2">The sequence shown here is derived from an EMBL/GenBank/DDBJ whole genome shotgun (WGS) entry which is preliminary data.</text>
</comment>
<evidence type="ECO:0000313" key="2">
    <source>
        <dbReference type="EMBL" id="RKF83410.1"/>
    </source>
</evidence>